<evidence type="ECO:0000313" key="5">
    <source>
        <dbReference type="Proteomes" id="UP000243459"/>
    </source>
</evidence>
<dbReference type="Gene3D" id="1.20.930.10">
    <property type="entry name" value="Conserved domain common to transcription factors TFIIS, elongin A, CRSP70"/>
    <property type="match status" value="1"/>
</dbReference>
<keyword evidence="1" id="KW-0539">Nucleus</keyword>
<dbReference type="InterPro" id="IPR035441">
    <property type="entry name" value="TFIIS/LEDGF_dom_sf"/>
</dbReference>
<dbReference type="EMBL" id="CM007382">
    <property type="protein sequence ID" value="ONK78508.1"/>
    <property type="molecule type" value="Genomic_DNA"/>
</dbReference>
<protein>
    <recommendedName>
        <fullName evidence="3">TFIIS N-terminal domain-containing protein</fullName>
    </recommendedName>
</protein>
<dbReference type="AlphaFoldDB" id="A0A5P1FJQ2"/>
<accession>A0A5P1FJQ2</accession>
<dbReference type="GO" id="GO:0005634">
    <property type="term" value="C:nucleus"/>
    <property type="evidence" value="ECO:0007669"/>
    <property type="project" value="UniProtKB-SubCell"/>
</dbReference>
<feature type="domain" description="TFIIS N-terminal" evidence="3">
    <location>
        <begin position="7"/>
        <end position="81"/>
    </location>
</feature>
<evidence type="ECO:0000313" key="4">
    <source>
        <dbReference type="EMBL" id="ONK78508.1"/>
    </source>
</evidence>
<dbReference type="Proteomes" id="UP000243459">
    <property type="component" value="Chromosome 2"/>
</dbReference>
<dbReference type="SUPFAM" id="SSF47676">
    <property type="entry name" value="Conserved domain common to transcription factors TFIIS, elongin A, CRSP70"/>
    <property type="match status" value="1"/>
</dbReference>
<dbReference type="InterPro" id="IPR017923">
    <property type="entry name" value="TFIIS_N"/>
</dbReference>
<dbReference type="Gramene" id="ONK78508">
    <property type="protein sequence ID" value="ONK78508"/>
    <property type="gene ID" value="A4U43_C02F19520"/>
</dbReference>
<feature type="compositionally biased region" description="Low complexity" evidence="2">
    <location>
        <begin position="231"/>
        <end position="241"/>
    </location>
</feature>
<keyword evidence="5" id="KW-1185">Reference proteome</keyword>
<feature type="region of interest" description="Disordered" evidence="2">
    <location>
        <begin position="205"/>
        <end position="242"/>
    </location>
</feature>
<proteinExistence type="predicted"/>
<evidence type="ECO:0000256" key="2">
    <source>
        <dbReference type="SAM" id="MobiDB-lite"/>
    </source>
</evidence>
<evidence type="ECO:0000256" key="1">
    <source>
        <dbReference type="PROSITE-ProRule" id="PRU00649"/>
    </source>
</evidence>
<dbReference type="PANTHER" id="PTHR46554">
    <property type="entry name" value="MEDIATOR OF RNA POLYMERASE II TRANSCRIPTION SUBUNIT 26A-RELATED"/>
    <property type="match status" value="1"/>
</dbReference>
<comment type="subcellular location">
    <subcellularLocation>
        <location evidence="1">Nucleus</location>
    </subcellularLocation>
</comment>
<dbReference type="PROSITE" id="PS51319">
    <property type="entry name" value="TFIIS_N"/>
    <property type="match status" value="1"/>
</dbReference>
<reference evidence="5" key="1">
    <citation type="journal article" date="2017" name="Nat. Commun.">
        <title>The asparagus genome sheds light on the origin and evolution of a young Y chromosome.</title>
        <authorList>
            <person name="Harkess A."/>
            <person name="Zhou J."/>
            <person name="Xu C."/>
            <person name="Bowers J.E."/>
            <person name="Van der Hulst R."/>
            <person name="Ayyampalayam S."/>
            <person name="Mercati F."/>
            <person name="Riccardi P."/>
            <person name="McKain M.R."/>
            <person name="Kakrana A."/>
            <person name="Tang H."/>
            <person name="Ray J."/>
            <person name="Groenendijk J."/>
            <person name="Arikit S."/>
            <person name="Mathioni S.M."/>
            <person name="Nakano M."/>
            <person name="Shan H."/>
            <person name="Telgmann-Rauber A."/>
            <person name="Kanno A."/>
            <person name="Yue Z."/>
            <person name="Chen H."/>
            <person name="Li W."/>
            <person name="Chen Y."/>
            <person name="Xu X."/>
            <person name="Zhang Y."/>
            <person name="Luo S."/>
            <person name="Chen H."/>
            <person name="Gao J."/>
            <person name="Mao Z."/>
            <person name="Pires J.C."/>
            <person name="Luo M."/>
            <person name="Kudrna D."/>
            <person name="Wing R.A."/>
            <person name="Meyers B.C."/>
            <person name="Yi K."/>
            <person name="Kong H."/>
            <person name="Lavrijsen P."/>
            <person name="Sunseri F."/>
            <person name="Falavigna A."/>
            <person name="Ye Y."/>
            <person name="Leebens-Mack J.H."/>
            <person name="Chen G."/>
        </authorList>
    </citation>
    <scope>NUCLEOTIDE SEQUENCE [LARGE SCALE GENOMIC DNA]</scope>
    <source>
        <strain evidence="5">cv. DH0086</strain>
    </source>
</reference>
<gene>
    <name evidence="4" type="ORF">A4U43_C02F19520</name>
</gene>
<name>A0A5P1FJQ2_ASPOF</name>
<organism evidence="4 5">
    <name type="scientific">Asparagus officinalis</name>
    <name type="common">Garden asparagus</name>
    <dbReference type="NCBI Taxonomy" id="4686"/>
    <lineage>
        <taxon>Eukaryota</taxon>
        <taxon>Viridiplantae</taxon>
        <taxon>Streptophyta</taxon>
        <taxon>Embryophyta</taxon>
        <taxon>Tracheophyta</taxon>
        <taxon>Spermatophyta</taxon>
        <taxon>Magnoliopsida</taxon>
        <taxon>Liliopsida</taxon>
        <taxon>Asparagales</taxon>
        <taxon>Asparagaceae</taxon>
        <taxon>Asparagoideae</taxon>
        <taxon>Asparagus</taxon>
    </lineage>
</organism>
<sequence length="271" mass="31889">MKILLVEYQKRRLDWEALEIKSENLLFESLRLLQLMELSAHTIKATDITSSVKCFLKDTSERIRNFAHLLVTGWEFLLSKWTADTRESFDIYSAREEEIPFDIGDLLASQTSTFDLANFFNGMVDEWSLSRREQKRTGKNIEFFLSEMIQRGSLDYWRKLFRSADKDVFIIIMNAIRVAKADRPRDFITNRQVIIDALYPQDPPELLSPEGKMHNNERNACDPASEESKNNNDNNNDNNNHNNEEQELEVMRIKELLINWQEKVALIILFY</sequence>
<feature type="compositionally biased region" description="Basic and acidic residues" evidence="2">
    <location>
        <begin position="211"/>
        <end position="230"/>
    </location>
</feature>
<evidence type="ECO:0000259" key="3">
    <source>
        <dbReference type="PROSITE" id="PS51319"/>
    </source>
</evidence>
<dbReference type="PANTHER" id="PTHR46554:SF2">
    <property type="entry name" value="TFIIS N-TERMINAL DOMAIN-CONTAINING PROTEIN"/>
    <property type="match status" value="1"/>
</dbReference>